<comment type="catalytic activity">
    <reaction evidence="5">
        <text>RNA(n) + a ribonucleoside 5'-triphosphate = RNA(n+1) + diphosphate</text>
        <dbReference type="Rhea" id="RHEA:21248"/>
        <dbReference type="Rhea" id="RHEA-COMP:14527"/>
        <dbReference type="Rhea" id="RHEA-COMP:17342"/>
        <dbReference type="ChEBI" id="CHEBI:33019"/>
        <dbReference type="ChEBI" id="CHEBI:61557"/>
        <dbReference type="ChEBI" id="CHEBI:140395"/>
        <dbReference type="EC" id="2.7.7.6"/>
    </reaction>
</comment>
<name>C9RDL1_METVM</name>
<evidence type="ECO:0000256" key="2">
    <source>
        <dbReference type="ARBA" id="ARBA00022695"/>
    </source>
</evidence>
<dbReference type="eggNOG" id="arCOG04258">
    <property type="taxonomic scope" value="Archaea"/>
</dbReference>
<proteinExistence type="inferred from homology"/>
<dbReference type="SUPFAM" id="SSF55287">
    <property type="entry name" value="RPB5-like RNA polymerase subunit"/>
    <property type="match status" value="1"/>
</dbReference>
<evidence type="ECO:0000256" key="1">
    <source>
        <dbReference type="ARBA" id="ARBA00022478"/>
    </source>
</evidence>
<evidence type="ECO:0000256" key="4">
    <source>
        <dbReference type="ARBA" id="ARBA00025765"/>
    </source>
</evidence>
<dbReference type="InterPro" id="IPR020608">
    <property type="entry name" value="RNA_pol_subH/Rpb5_CS"/>
</dbReference>
<dbReference type="Gene3D" id="3.90.940.20">
    <property type="entry name" value="RPB5-like RNA polymerase subunit"/>
    <property type="match status" value="1"/>
</dbReference>
<protein>
    <recommendedName>
        <fullName evidence="5">DNA-directed RNA polymerase subunit Rpo5</fullName>
        <ecNumber evidence="5">2.7.7.6</ecNumber>
    </recommendedName>
    <alternativeName>
        <fullName evidence="5">DNA-directed RNA polymerase subunit H</fullName>
    </alternativeName>
</protein>
<keyword evidence="5" id="KW-0808">Transferase</keyword>
<dbReference type="PANTHER" id="PTHR10535">
    <property type="entry name" value="DNA-DIRECTED RNA POLYMERASES I, II, AND III SUBUNIT RPABC1"/>
    <property type="match status" value="1"/>
</dbReference>
<keyword evidence="1 5" id="KW-0240">DNA-directed RNA polymerase</keyword>
<comment type="subcellular location">
    <subcellularLocation>
        <location evidence="5">Cytoplasm</location>
    </subcellularLocation>
</comment>
<dbReference type="Pfam" id="PF01191">
    <property type="entry name" value="RNA_pol_Rpb5_C"/>
    <property type="match status" value="1"/>
</dbReference>
<dbReference type="Proteomes" id="UP000002063">
    <property type="component" value="Chromosome"/>
</dbReference>
<dbReference type="EMBL" id="CP001787">
    <property type="protein sequence ID" value="ACX73390.1"/>
    <property type="molecule type" value="Genomic_DNA"/>
</dbReference>
<dbReference type="GO" id="GO:0000428">
    <property type="term" value="C:DNA-directed RNA polymerase complex"/>
    <property type="evidence" value="ECO:0007669"/>
    <property type="project" value="UniProtKB-KW"/>
</dbReference>
<keyword evidence="8" id="KW-1185">Reference proteome</keyword>
<dbReference type="GO" id="GO:0003677">
    <property type="term" value="F:DNA binding"/>
    <property type="evidence" value="ECO:0007669"/>
    <property type="project" value="InterPro"/>
</dbReference>
<dbReference type="EC" id="2.7.7.6" evidence="5"/>
<dbReference type="GO" id="GO:0006362">
    <property type="term" value="P:transcription elongation by RNA polymerase I"/>
    <property type="evidence" value="ECO:0007669"/>
    <property type="project" value="TreeGrafter"/>
</dbReference>
<sequence length="84" mass="9500">MDGGIILKVTNHILVPKHEIVPKEEVDEILKKYNIKIQQLPKIYEDDPVIQEIGAKEGDVIKITRNSPTAGLSIAYRLVIKRIV</sequence>
<dbReference type="GO" id="GO:0005737">
    <property type="term" value="C:cytoplasm"/>
    <property type="evidence" value="ECO:0007669"/>
    <property type="project" value="UniProtKB-SubCell"/>
</dbReference>
<reference evidence="7" key="1">
    <citation type="submission" date="2009-10" db="EMBL/GenBank/DDBJ databases">
        <title>Complete sequence of chromosome of Methanocaldococcus vulcanius M7.</title>
        <authorList>
            <consortium name="US DOE Joint Genome Institute"/>
            <person name="Lucas S."/>
            <person name="Copeland A."/>
            <person name="Lapidus A."/>
            <person name="Glavina del Rio T."/>
            <person name="Dalin E."/>
            <person name="Tice H."/>
            <person name="Bruce D."/>
            <person name="Goodwin L."/>
            <person name="Pitluck S."/>
            <person name="Lcollab F.I."/>
            <person name="Brettin T."/>
            <person name="Detter J.C."/>
            <person name="Han C."/>
            <person name="Tapia R."/>
            <person name="Kuske C.R."/>
            <person name="Schmutz J."/>
            <person name="Larimer F."/>
            <person name="Land M."/>
            <person name="Hauser L."/>
            <person name="Kyrpides N."/>
            <person name="Ovchinikova G."/>
            <person name="Sieprawska-Lupa M."/>
            <person name="Whitman W.B."/>
            <person name="Woyke T."/>
        </authorList>
    </citation>
    <scope>NUCLEOTIDE SEQUENCE [LARGE SCALE GENOMIC DNA]</scope>
    <source>
        <strain evidence="7">M7</strain>
    </source>
</reference>
<dbReference type="AlphaFoldDB" id="C9RDL1"/>
<dbReference type="InterPro" id="IPR014381">
    <property type="entry name" value="Arch_Rpo5/euc_Rpb5"/>
</dbReference>
<keyword evidence="5" id="KW-0963">Cytoplasm</keyword>
<dbReference type="STRING" id="579137.Metvu_1537"/>
<dbReference type="HOGENOM" id="CLU_058320_4_0_2"/>
<comment type="similarity">
    <text evidence="4 5">Belongs to the archaeal Rpo5/eukaryotic RPB5 RNA polymerase subunit family.</text>
</comment>
<accession>C9RDL1</accession>
<evidence type="ECO:0000313" key="8">
    <source>
        <dbReference type="Proteomes" id="UP000002063"/>
    </source>
</evidence>
<keyword evidence="3 5" id="KW-0804">Transcription</keyword>
<dbReference type="GO" id="GO:0006366">
    <property type="term" value="P:transcription by RNA polymerase II"/>
    <property type="evidence" value="ECO:0007669"/>
    <property type="project" value="TreeGrafter"/>
</dbReference>
<evidence type="ECO:0000256" key="5">
    <source>
        <dbReference type="HAMAP-Rule" id="MF_00025"/>
    </source>
</evidence>
<dbReference type="InterPro" id="IPR035913">
    <property type="entry name" value="RPB5-like_sf"/>
</dbReference>
<organism evidence="7 8">
    <name type="scientific">Methanocaldococcus vulcanius (strain ATCC 700851 / DSM 12094 / M7)</name>
    <name type="common">Methanococcus vulcanius</name>
    <dbReference type="NCBI Taxonomy" id="579137"/>
    <lineage>
        <taxon>Archaea</taxon>
        <taxon>Methanobacteriati</taxon>
        <taxon>Methanobacteriota</taxon>
        <taxon>Methanomada group</taxon>
        <taxon>Methanococci</taxon>
        <taxon>Methanococcales</taxon>
        <taxon>Methanocaldococcaceae</taxon>
        <taxon>Methanocaldococcus</taxon>
    </lineage>
</organism>
<feature type="domain" description="RNA polymerase subunit H/Rpb5 C-terminal" evidence="6">
    <location>
        <begin position="8"/>
        <end position="79"/>
    </location>
</feature>
<dbReference type="PROSITE" id="PS01110">
    <property type="entry name" value="RNA_POL_H_23KD"/>
    <property type="match status" value="1"/>
</dbReference>
<dbReference type="InterPro" id="IPR000783">
    <property type="entry name" value="RNA_pol_subH/Rpb5_C"/>
</dbReference>
<comment type="subunit">
    <text evidence="5">Part of the RNA polymerase complex.</text>
</comment>
<dbReference type="KEGG" id="mvu:Metvu_1537"/>
<dbReference type="NCBIfam" id="NF007129">
    <property type="entry name" value="PRK09570.1"/>
    <property type="match status" value="1"/>
</dbReference>
<comment type="function">
    <text evidence="5">DNA-dependent RNA polymerase (RNAP) catalyzes the transcription of DNA into RNA using the four ribonucleoside triphosphates as substrates.</text>
</comment>
<dbReference type="GO" id="GO:0042797">
    <property type="term" value="P:tRNA transcription by RNA polymerase III"/>
    <property type="evidence" value="ECO:0007669"/>
    <property type="project" value="TreeGrafter"/>
</dbReference>
<dbReference type="GO" id="GO:0003899">
    <property type="term" value="F:DNA-directed RNA polymerase activity"/>
    <property type="evidence" value="ECO:0007669"/>
    <property type="project" value="UniProtKB-UniRule"/>
</dbReference>
<evidence type="ECO:0000259" key="6">
    <source>
        <dbReference type="Pfam" id="PF01191"/>
    </source>
</evidence>
<gene>
    <name evidence="5" type="primary">rpo5</name>
    <name evidence="5" type="synonym">rpoH</name>
    <name evidence="7" type="ordered locus">Metvu_1537</name>
</gene>
<keyword evidence="2 5" id="KW-0548">Nucleotidyltransferase</keyword>
<dbReference type="PANTHER" id="PTHR10535:SF0">
    <property type="entry name" value="DNA-DIRECTED RNA POLYMERASES I, II, AND III SUBUNIT RPABC1"/>
    <property type="match status" value="1"/>
</dbReference>
<evidence type="ECO:0000256" key="3">
    <source>
        <dbReference type="ARBA" id="ARBA00023163"/>
    </source>
</evidence>
<evidence type="ECO:0000313" key="7">
    <source>
        <dbReference type="EMBL" id="ACX73390.1"/>
    </source>
</evidence>
<dbReference type="HAMAP" id="MF_00025">
    <property type="entry name" value="RNApol_Rpo5_RPB5"/>
    <property type="match status" value="1"/>
</dbReference>